<dbReference type="RefSeq" id="WP_115092582.1">
    <property type="nucleotide sequence ID" value="NZ_CP068107.1"/>
</dbReference>
<evidence type="ECO:0000313" key="1">
    <source>
        <dbReference type="EMBL" id="STZ69991.1"/>
    </source>
</evidence>
<keyword evidence="2" id="KW-1185">Reference proteome</keyword>
<gene>
    <name evidence="1" type="ORF">NCTC11179_03516</name>
</gene>
<reference evidence="1 2" key="1">
    <citation type="submission" date="2018-06" db="EMBL/GenBank/DDBJ databases">
        <authorList>
            <consortium name="Pathogen Informatics"/>
            <person name="Doyle S."/>
        </authorList>
    </citation>
    <scope>NUCLEOTIDE SEQUENCE [LARGE SCALE GENOMIC DNA]</scope>
    <source>
        <strain evidence="1 2">NCTC11179</strain>
    </source>
</reference>
<evidence type="ECO:0000313" key="2">
    <source>
        <dbReference type="Proteomes" id="UP000255024"/>
    </source>
</evidence>
<organism evidence="1 2">
    <name type="scientific">Myroides odoratus</name>
    <name type="common">Flavobacterium odoratum</name>
    <dbReference type="NCBI Taxonomy" id="256"/>
    <lineage>
        <taxon>Bacteria</taxon>
        <taxon>Pseudomonadati</taxon>
        <taxon>Bacteroidota</taxon>
        <taxon>Flavobacteriia</taxon>
        <taxon>Flavobacteriales</taxon>
        <taxon>Flavobacteriaceae</taxon>
        <taxon>Myroides</taxon>
    </lineage>
</organism>
<protein>
    <submittedName>
        <fullName evidence="1">Uncharacterized protein</fullName>
    </submittedName>
</protein>
<dbReference type="Proteomes" id="UP000255024">
    <property type="component" value="Unassembled WGS sequence"/>
</dbReference>
<proteinExistence type="predicted"/>
<dbReference type="EMBL" id="UGQL01000002">
    <property type="protein sequence ID" value="STZ69991.1"/>
    <property type="molecule type" value="Genomic_DNA"/>
</dbReference>
<sequence>MELLINNRIKKVTQLVFLFLFLPFGYGQIGVKVEILNSEVIDGDLLEIRISNQTDQSIFLPWDVSILSYEVFTVDFERTSVFVLKIVLRNLNTEEQIPFVGEGTSMQGGNFNKFDTWKKIVANKKGEDFILLKKGEEKEISIPFKLLWSEDADNFYKYKVSEPVYNLSLSYQLNTEWMNKFIDKRVLKQLSKKGYVPYFEEIHSNQVLVHINEESFVCLFN</sequence>
<accession>A0A378U4Q1</accession>
<name>A0A378U4Q1_MYROD</name>
<dbReference type="AlphaFoldDB" id="A0A378U4Q1"/>